<evidence type="ECO:0000256" key="1">
    <source>
        <dbReference type="SAM" id="Coils"/>
    </source>
</evidence>
<feature type="coiled-coil region" evidence="1">
    <location>
        <begin position="124"/>
        <end position="151"/>
    </location>
</feature>
<protein>
    <recommendedName>
        <fullName evidence="3">DUF4709 domain-containing protein</fullName>
    </recommendedName>
</protein>
<evidence type="ECO:0000256" key="2">
    <source>
        <dbReference type="SAM" id="MobiDB-lite"/>
    </source>
</evidence>
<dbReference type="AlphaFoldDB" id="V9KJ03"/>
<dbReference type="Ensembl" id="ENSCMIT00000006943.1">
    <property type="protein sequence ID" value="ENSCMIP00000006731.1"/>
    <property type="gene ID" value="ENSCMIG00000003765.1"/>
</dbReference>
<dbReference type="PANTHER" id="PTHR22382">
    <property type="entry name" value="RIKEN CDNA 4921504E06 GENE"/>
    <property type="match status" value="1"/>
</dbReference>
<proteinExistence type="evidence at transcript level"/>
<dbReference type="InterPro" id="IPR031651">
    <property type="entry name" value="DUF4709"/>
</dbReference>
<reference evidence="6" key="2">
    <citation type="journal article" date="2007" name="PLoS Biol.">
        <title>Survey sequencing and comparative analysis of the elephant shark (Callorhinchus milii) genome.</title>
        <authorList>
            <person name="Venkatesh B."/>
            <person name="Kirkness E.F."/>
            <person name="Loh Y.H."/>
            <person name="Halpern A.L."/>
            <person name="Lee A.P."/>
            <person name="Johnson J."/>
            <person name="Dandona N."/>
            <person name="Viswanathan L.D."/>
            <person name="Tay A."/>
            <person name="Venter J.C."/>
            <person name="Strausberg R.L."/>
            <person name="Brenner S."/>
        </authorList>
    </citation>
    <scope>NUCLEOTIDE SEQUENCE [LARGE SCALE GENOMIC DNA]</scope>
</reference>
<keyword evidence="6" id="KW-1185">Reference proteome</keyword>
<evidence type="ECO:0000259" key="3">
    <source>
        <dbReference type="Pfam" id="PF15821"/>
    </source>
</evidence>
<sequence>MKTIYSNDEDLLELLAYSFGEGCFPVSGLSNDLKIGFFKTDHATQTDESEILALKELSDSLASVFKEIHVVKRDLECSKMSLEAGYDLKMQEQSLVLYKRMNDQITVLETLHRQKIQTLCSSFKQQLSDALTKMKAEYKKYYAKLAEEKRMKVPGPLGMASVKLKEKDFIIASLKAKVADFEDLEENRLFNFEMDEDAEKELILIQNEELKNELNYLLRKNEQLTDILDMRDEQIQDLDTNFKKLKIQNETVETAVQKFMNAEEKLKKELESEKIRAKQLLEEQKSRMDGKLFATMMKMEARDKAAKDIELTLKAKEALIAKQKSYIIETKESKDTKETKEVKKETHLDTSQALLELKLLKKLDKQQKELILGLNKELQRTNQAWEKKFNILRRSLFAVKDEMFMRCSMQRQTASIRNSNMNYAPEDPVGIVSQANQSLVGSPYMPLPQIGSSPSQLALRTNVDKTSSGSALGIFNLTAEGQKLHLEGKFQVSGDQEEALVSEIAPFPSPPQRQEEE</sequence>
<feature type="region of interest" description="Disordered" evidence="2">
    <location>
        <begin position="495"/>
        <end position="517"/>
    </location>
</feature>
<feature type="coiled-coil region" evidence="1">
    <location>
        <begin position="207"/>
        <end position="287"/>
    </location>
</feature>
<accession>V9KJ03</accession>
<evidence type="ECO:0000313" key="6">
    <source>
        <dbReference type="Proteomes" id="UP000314986"/>
    </source>
</evidence>
<keyword evidence="1" id="KW-0175">Coiled coil</keyword>
<organism evidence="4">
    <name type="scientific">Callorhinchus milii</name>
    <name type="common">Ghost shark</name>
    <dbReference type="NCBI Taxonomy" id="7868"/>
    <lineage>
        <taxon>Eukaryota</taxon>
        <taxon>Metazoa</taxon>
        <taxon>Chordata</taxon>
        <taxon>Craniata</taxon>
        <taxon>Vertebrata</taxon>
        <taxon>Chondrichthyes</taxon>
        <taxon>Holocephali</taxon>
        <taxon>Chimaeriformes</taxon>
        <taxon>Callorhinchidae</taxon>
        <taxon>Callorhinchus</taxon>
    </lineage>
</organism>
<dbReference type="EMBL" id="JW865888">
    <property type="protein sequence ID" value="AFO98405.1"/>
    <property type="molecule type" value="mRNA"/>
</dbReference>
<dbReference type="OMA" id="HINKNWE"/>
<dbReference type="GeneTree" id="ENSGT00390000003836"/>
<gene>
    <name evidence="5" type="primary">cunh10orf67</name>
</gene>
<dbReference type="Pfam" id="PF15821">
    <property type="entry name" value="DUF4709"/>
    <property type="match status" value="1"/>
</dbReference>
<evidence type="ECO:0000313" key="4">
    <source>
        <dbReference type="EMBL" id="AFO98405.1"/>
    </source>
</evidence>
<dbReference type="InterPro" id="IPR040119">
    <property type="entry name" value="C10orf67-like"/>
</dbReference>
<feature type="domain" description="DUF4709" evidence="3">
    <location>
        <begin position="29"/>
        <end position="135"/>
    </location>
</feature>
<reference evidence="6" key="1">
    <citation type="journal article" date="2006" name="Science">
        <title>Ancient noncoding elements conserved in the human genome.</title>
        <authorList>
            <person name="Venkatesh B."/>
            <person name="Kirkness E.F."/>
            <person name="Loh Y.H."/>
            <person name="Halpern A.L."/>
            <person name="Lee A.P."/>
            <person name="Johnson J."/>
            <person name="Dandona N."/>
            <person name="Viswanathan L.D."/>
            <person name="Tay A."/>
            <person name="Venter J.C."/>
            <person name="Strausberg R.L."/>
            <person name="Brenner S."/>
        </authorList>
    </citation>
    <scope>NUCLEOTIDE SEQUENCE [LARGE SCALE GENOMIC DNA]</scope>
</reference>
<evidence type="ECO:0000313" key="5">
    <source>
        <dbReference type="Ensembl" id="ENSCMIP00000006731.1"/>
    </source>
</evidence>
<reference evidence="5" key="4">
    <citation type="submission" date="2025-05" db="UniProtKB">
        <authorList>
            <consortium name="Ensembl"/>
        </authorList>
    </citation>
    <scope>IDENTIFICATION</scope>
</reference>
<dbReference type="Proteomes" id="UP000314986">
    <property type="component" value="Unassembled WGS sequence"/>
</dbReference>
<dbReference type="STRING" id="7868.ENSCMIP00000006731"/>
<reference evidence="4 6" key="3">
    <citation type="journal article" date="2014" name="Nature">
        <title>Elephant shark genome provides unique insights into gnathostome evolution.</title>
        <authorList>
            <consortium name="International Elephant Shark Genome Sequencing Consortium"/>
            <person name="Venkatesh B."/>
            <person name="Lee A.P."/>
            <person name="Ravi V."/>
            <person name="Maurya A.K."/>
            <person name="Lian M.M."/>
            <person name="Swann J.B."/>
            <person name="Ohta Y."/>
            <person name="Flajnik M.F."/>
            <person name="Sutoh Y."/>
            <person name="Kasahara M."/>
            <person name="Hoon S."/>
            <person name="Gangu V."/>
            <person name="Roy S.W."/>
            <person name="Irimia M."/>
            <person name="Korzh V."/>
            <person name="Kondrychyn I."/>
            <person name="Lim Z.W."/>
            <person name="Tay B.H."/>
            <person name="Tohari S."/>
            <person name="Kong K.W."/>
            <person name="Ho S."/>
            <person name="Lorente-Galdos B."/>
            <person name="Quilez J."/>
            <person name="Marques-Bonet T."/>
            <person name="Raney B.J."/>
            <person name="Ingham P.W."/>
            <person name="Tay A."/>
            <person name="Hillier L.W."/>
            <person name="Minx P."/>
            <person name="Boehm T."/>
            <person name="Wilson R.K."/>
            <person name="Brenner S."/>
            <person name="Warren W.C."/>
        </authorList>
    </citation>
    <scope>NUCLEOTIDE SEQUENCE</scope>
    <source>
        <tissue evidence="4">Testis</tissue>
    </source>
</reference>
<dbReference type="PANTHER" id="PTHR22382:SF7">
    <property type="entry name" value="RIKEN CDNA 4921504E06 GENE"/>
    <property type="match status" value="1"/>
</dbReference>
<name>V9KJ03_CALMI</name>